<feature type="coiled-coil region" evidence="6">
    <location>
        <begin position="6"/>
        <end position="40"/>
    </location>
</feature>
<dbReference type="Gene3D" id="3.40.50.2300">
    <property type="match status" value="1"/>
</dbReference>
<evidence type="ECO:0000313" key="10">
    <source>
        <dbReference type="Proteomes" id="UP000887104"/>
    </source>
</evidence>
<dbReference type="EMBL" id="BPEY01000090">
    <property type="protein sequence ID" value="GIU50574.1"/>
    <property type="molecule type" value="Genomic_DNA"/>
</dbReference>
<dbReference type="SUPFAM" id="SSF47384">
    <property type="entry name" value="Homodimeric domain of signal transducing histidine kinase"/>
    <property type="match status" value="1"/>
</dbReference>
<dbReference type="InterPro" id="IPR001789">
    <property type="entry name" value="Sig_transdc_resp-reg_receiver"/>
</dbReference>
<evidence type="ECO:0000256" key="3">
    <source>
        <dbReference type="ARBA" id="ARBA00022553"/>
    </source>
</evidence>
<proteinExistence type="predicted"/>
<dbReference type="CDD" id="cd17546">
    <property type="entry name" value="REC_hyHK_CKI1_RcsC-like"/>
    <property type="match status" value="1"/>
</dbReference>
<evidence type="ECO:0000256" key="4">
    <source>
        <dbReference type="ARBA" id="ARBA00023012"/>
    </source>
</evidence>
<evidence type="ECO:0000256" key="5">
    <source>
        <dbReference type="PROSITE-ProRule" id="PRU00169"/>
    </source>
</evidence>
<feature type="domain" description="Histidine kinase" evidence="7">
    <location>
        <begin position="224"/>
        <end position="440"/>
    </location>
</feature>
<evidence type="ECO:0000259" key="8">
    <source>
        <dbReference type="PROSITE" id="PS50110"/>
    </source>
</evidence>
<dbReference type="SUPFAM" id="SSF52172">
    <property type="entry name" value="CheY-like"/>
    <property type="match status" value="1"/>
</dbReference>
<organism evidence="9 10">
    <name type="scientific">Shewanella sairae</name>
    <dbReference type="NCBI Taxonomy" id="190310"/>
    <lineage>
        <taxon>Bacteria</taxon>
        <taxon>Pseudomonadati</taxon>
        <taxon>Pseudomonadota</taxon>
        <taxon>Gammaproteobacteria</taxon>
        <taxon>Alteromonadales</taxon>
        <taxon>Shewanellaceae</taxon>
        <taxon>Shewanella</taxon>
    </lineage>
</organism>
<keyword evidence="9" id="KW-0808">Transferase</keyword>
<feature type="domain" description="Response regulatory" evidence="8">
    <location>
        <begin position="461"/>
        <end position="575"/>
    </location>
</feature>
<evidence type="ECO:0000256" key="1">
    <source>
        <dbReference type="ARBA" id="ARBA00000085"/>
    </source>
</evidence>
<keyword evidence="4" id="KW-0902">Two-component regulatory system</keyword>
<evidence type="ECO:0000256" key="2">
    <source>
        <dbReference type="ARBA" id="ARBA00012438"/>
    </source>
</evidence>
<evidence type="ECO:0000256" key="6">
    <source>
        <dbReference type="SAM" id="Coils"/>
    </source>
</evidence>
<dbReference type="Gene3D" id="1.10.287.130">
    <property type="match status" value="1"/>
</dbReference>
<accession>A0ABQ4PPC4</accession>
<dbReference type="SMART" id="SM00388">
    <property type="entry name" value="HisKA"/>
    <property type="match status" value="1"/>
</dbReference>
<reference evidence="9" key="1">
    <citation type="submission" date="2021-05" db="EMBL/GenBank/DDBJ databases">
        <title>Molecular characterization for Shewanella algae harboring chromosomal blaOXA-55-like strains isolated from clinical and environment sample.</title>
        <authorList>
            <person name="Ohama Y."/>
            <person name="Aoki K."/>
            <person name="Harada S."/>
            <person name="Moriya K."/>
            <person name="Ishii Y."/>
            <person name="Tateda K."/>
        </authorList>
    </citation>
    <scope>NUCLEOTIDE SEQUENCE</scope>
    <source>
        <strain evidence="9">JCM 11563</strain>
    </source>
</reference>
<dbReference type="InterPro" id="IPR003661">
    <property type="entry name" value="HisK_dim/P_dom"/>
</dbReference>
<dbReference type="InterPro" id="IPR011006">
    <property type="entry name" value="CheY-like_superfamily"/>
</dbReference>
<dbReference type="InterPro" id="IPR036890">
    <property type="entry name" value="HATPase_C_sf"/>
</dbReference>
<keyword evidence="6" id="KW-0175">Coiled coil</keyword>
<dbReference type="EC" id="2.7.13.3" evidence="2"/>
<protein>
    <recommendedName>
        <fullName evidence="2">histidine kinase</fullName>
        <ecNumber evidence="2">2.7.13.3</ecNumber>
    </recommendedName>
</protein>
<dbReference type="Gene3D" id="3.30.565.10">
    <property type="entry name" value="Histidine kinase-like ATPase, C-terminal domain"/>
    <property type="match status" value="1"/>
</dbReference>
<dbReference type="InterPro" id="IPR005467">
    <property type="entry name" value="His_kinase_dom"/>
</dbReference>
<dbReference type="CDD" id="cd16922">
    <property type="entry name" value="HATPase_EvgS-ArcB-TorS-like"/>
    <property type="match status" value="1"/>
</dbReference>
<dbReference type="PANTHER" id="PTHR45339">
    <property type="entry name" value="HYBRID SIGNAL TRANSDUCTION HISTIDINE KINASE J"/>
    <property type="match status" value="1"/>
</dbReference>
<dbReference type="GO" id="GO:0016301">
    <property type="term" value="F:kinase activity"/>
    <property type="evidence" value="ECO:0007669"/>
    <property type="project" value="UniProtKB-KW"/>
</dbReference>
<keyword evidence="9" id="KW-0418">Kinase</keyword>
<sequence length="593" mass="67217">MPNQDINQLTEKVNLLTRKIEREKAAKKAAEKLLEEKSRELYIAKQLVEDSLINIKEKSEQDIALLQFKTYLESILLDYNQLFLQKPISNILLQRLLDDLIGVDEVKASKIRFKSLDNSGKFRSFYAGDKSLIKSDSSISSPLFWSNEHRQIKIIINSEDVILGSLTLVIDSPISWQHTIEKQLLLFCDMISAAHNRQELLARTIEEKQRAESSEQSTRDFVAMINHELRTPLNGLLGSAELMSDTELSSHQQQLLSTMHQSGELLRVIINDLLDLSKMSAGMLQIIEIDFSPRKLCNMIYDIFKLRTEEFGLEFIFNYQENIPKRLMGDPDRIKQLLVNLIGNSIKFTEAGKISVDIEWKNNQFCFSVADTGCGIPQDKLDTLFDPFTQVNNSSNRAFEGTGLGLAICKHLIDEMHGEMSLVSELGSGTQFDISLPLKQVNNLKVQVDIADANFPIDKLSVLVVEDSTVNQVLIEMILAKFKIKPSIANNGLEAIEYLDKNQVDIVFMDCRMPVIDGFEATQKLRDSGYKKPIIALTASTTSTETEQCYSCGMDEIVNKPYQKDDIRNALMKWGRIIELNESSQNSNLSMPQ</sequence>
<dbReference type="SMART" id="SM00387">
    <property type="entry name" value="HATPase_c"/>
    <property type="match status" value="1"/>
</dbReference>
<evidence type="ECO:0000259" key="7">
    <source>
        <dbReference type="PROSITE" id="PS50109"/>
    </source>
</evidence>
<dbReference type="InterPro" id="IPR036097">
    <property type="entry name" value="HisK_dim/P_sf"/>
</dbReference>
<dbReference type="Pfam" id="PF00512">
    <property type="entry name" value="HisKA"/>
    <property type="match status" value="1"/>
</dbReference>
<dbReference type="PROSITE" id="PS50110">
    <property type="entry name" value="RESPONSE_REGULATORY"/>
    <property type="match status" value="1"/>
</dbReference>
<dbReference type="PROSITE" id="PS50109">
    <property type="entry name" value="HIS_KIN"/>
    <property type="match status" value="1"/>
</dbReference>
<dbReference type="InterPro" id="IPR003594">
    <property type="entry name" value="HATPase_dom"/>
</dbReference>
<gene>
    <name evidence="9" type="ORF">TUM4438_37080</name>
</gene>
<dbReference type="CDD" id="cd00082">
    <property type="entry name" value="HisKA"/>
    <property type="match status" value="1"/>
</dbReference>
<keyword evidence="3 5" id="KW-0597">Phosphoprotein</keyword>
<evidence type="ECO:0000313" key="9">
    <source>
        <dbReference type="EMBL" id="GIU50574.1"/>
    </source>
</evidence>
<feature type="modified residue" description="4-aspartylphosphate" evidence="5">
    <location>
        <position position="510"/>
    </location>
</feature>
<dbReference type="Proteomes" id="UP000887104">
    <property type="component" value="Unassembled WGS sequence"/>
</dbReference>
<dbReference type="SUPFAM" id="SSF55874">
    <property type="entry name" value="ATPase domain of HSP90 chaperone/DNA topoisomerase II/histidine kinase"/>
    <property type="match status" value="1"/>
</dbReference>
<dbReference type="SMART" id="SM00448">
    <property type="entry name" value="REC"/>
    <property type="match status" value="1"/>
</dbReference>
<dbReference type="Pfam" id="PF02518">
    <property type="entry name" value="HATPase_c"/>
    <property type="match status" value="1"/>
</dbReference>
<dbReference type="PRINTS" id="PR00344">
    <property type="entry name" value="BCTRLSENSOR"/>
</dbReference>
<dbReference type="RefSeq" id="WP_220782702.1">
    <property type="nucleotide sequence ID" value="NZ_BPEY01000090.1"/>
</dbReference>
<dbReference type="InterPro" id="IPR004358">
    <property type="entry name" value="Sig_transdc_His_kin-like_C"/>
</dbReference>
<comment type="catalytic activity">
    <reaction evidence="1">
        <text>ATP + protein L-histidine = ADP + protein N-phospho-L-histidine.</text>
        <dbReference type="EC" id="2.7.13.3"/>
    </reaction>
</comment>
<dbReference type="Pfam" id="PF00072">
    <property type="entry name" value="Response_reg"/>
    <property type="match status" value="1"/>
</dbReference>
<dbReference type="PANTHER" id="PTHR45339:SF1">
    <property type="entry name" value="HYBRID SIGNAL TRANSDUCTION HISTIDINE KINASE J"/>
    <property type="match status" value="1"/>
</dbReference>
<name>A0ABQ4PPC4_9GAMM</name>
<keyword evidence="10" id="KW-1185">Reference proteome</keyword>
<comment type="caution">
    <text evidence="9">The sequence shown here is derived from an EMBL/GenBank/DDBJ whole genome shotgun (WGS) entry which is preliminary data.</text>
</comment>